<sequence length="105" mass="11238">MGNTICIFVENATGTDRDGKHKPRVSTSRRPLCGKSLLQCSVTSRPSRPLARLNNTAGSPPAPHPPLCSLLGPRQPRRSHAMPNTCTTPQSYSGRRPQAPAALSP</sequence>
<dbReference type="Proteomes" id="UP000324222">
    <property type="component" value="Unassembled WGS sequence"/>
</dbReference>
<evidence type="ECO:0000313" key="3">
    <source>
        <dbReference type="Proteomes" id="UP000324222"/>
    </source>
</evidence>
<comment type="caution">
    <text evidence="2">The sequence shown here is derived from an EMBL/GenBank/DDBJ whole genome shotgun (WGS) entry which is preliminary data.</text>
</comment>
<evidence type="ECO:0000256" key="1">
    <source>
        <dbReference type="SAM" id="MobiDB-lite"/>
    </source>
</evidence>
<organism evidence="2 3">
    <name type="scientific">Portunus trituberculatus</name>
    <name type="common">Swimming crab</name>
    <name type="synonym">Neptunus trituberculatus</name>
    <dbReference type="NCBI Taxonomy" id="210409"/>
    <lineage>
        <taxon>Eukaryota</taxon>
        <taxon>Metazoa</taxon>
        <taxon>Ecdysozoa</taxon>
        <taxon>Arthropoda</taxon>
        <taxon>Crustacea</taxon>
        <taxon>Multicrustacea</taxon>
        <taxon>Malacostraca</taxon>
        <taxon>Eumalacostraca</taxon>
        <taxon>Eucarida</taxon>
        <taxon>Decapoda</taxon>
        <taxon>Pleocyemata</taxon>
        <taxon>Brachyura</taxon>
        <taxon>Eubrachyura</taxon>
        <taxon>Portunoidea</taxon>
        <taxon>Portunidae</taxon>
        <taxon>Portuninae</taxon>
        <taxon>Portunus</taxon>
    </lineage>
</organism>
<dbReference type="EMBL" id="VSRR010021691">
    <property type="protein sequence ID" value="MPC64142.1"/>
    <property type="molecule type" value="Genomic_DNA"/>
</dbReference>
<dbReference type="AlphaFoldDB" id="A0A5B7GZC2"/>
<evidence type="ECO:0000313" key="2">
    <source>
        <dbReference type="EMBL" id="MPC64142.1"/>
    </source>
</evidence>
<proteinExistence type="predicted"/>
<reference evidence="2 3" key="1">
    <citation type="submission" date="2019-05" db="EMBL/GenBank/DDBJ databases">
        <title>Another draft genome of Portunus trituberculatus and its Hox gene families provides insights of decapod evolution.</title>
        <authorList>
            <person name="Jeong J.-H."/>
            <person name="Song I."/>
            <person name="Kim S."/>
            <person name="Choi T."/>
            <person name="Kim D."/>
            <person name="Ryu S."/>
            <person name="Kim W."/>
        </authorList>
    </citation>
    <scope>NUCLEOTIDE SEQUENCE [LARGE SCALE GENOMIC DNA]</scope>
    <source>
        <tissue evidence="2">Muscle</tissue>
    </source>
</reference>
<name>A0A5B7GZC2_PORTR</name>
<feature type="region of interest" description="Disordered" evidence="1">
    <location>
        <begin position="36"/>
        <end position="105"/>
    </location>
</feature>
<feature type="compositionally biased region" description="Polar residues" evidence="1">
    <location>
        <begin position="82"/>
        <end position="93"/>
    </location>
</feature>
<protein>
    <submittedName>
        <fullName evidence="2">Uncharacterized protein</fullName>
    </submittedName>
</protein>
<accession>A0A5B7GZC2</accession>
<keyword evidence="3" id="KW-1185">Reference proteome</keyword>
<gene>
    <name evidence="2" type="ORF">E2C01_058254</name>
</gene>